<protein>
    <submittedName>
        <fullName evidence="1">Uncharacterized protein</fullName>
    </submittedName>
</protein>
<name>A0A2H4PDL8_9CAUD</name>
<gene>
    <name evidence="1" type="ORF">SEA_KOKO_44</name>
</gene>
<evidence type="ECO:0000313" key="2">
    <source>
        <dbReference type="Proteomes" id="UP000241798"/>
    </source>
</evidence>
<organism evidence="1 2">
    <name type="scientific">Mycobacterium phage Koko</name>
    <dbReference type="NCBI Taxonomy" id="2047840"/>
    <lineage>
        <taxon>Viruses</taxon>
        <taxon>Duplodnaviria</taxon>
        <taxon>Heunggongvirae</taxon>
        <taxon>Uroviricota</taxon>
        <taxon>Caudoviricetes</taxon>
        <taxon>Gladiatorvirus</taxon>
        <taxon>Gladiatorvirus koko</taxon>
    </lineage>
</organism>
<reference evidence="1 2" key="1">
    <citation type="submission" date="2017-10" db="EMBL/GenBank/DDBJ databases">
        <authorList>
            <person name="Chen M."/>
            <person name="Kallman A."/>
            <person name="Luo C."/>
            <person name="Martin J."/>
            <person name="Nguyen T."/>
            <person name="Pierce C."/>
            <person name="Ramos K."/>
            <person name="Smith E."/>
            <person name="Giorgia P."/>
            <person name="Ellis O."/>
            <person name="Reddi K."/>
            <person name="Moberg-Parker J."/>
            <person name="Garlena R.A."/>
            <person name="Russell D.A."/>
            <person name="Pope W.H."/>
            <person name="Jacobs-Sera D."/>
            <person name="Hendrix R.W."/>
            <person name="Hatfull G.F."/>
        </authorList>
    </citation>
    <scope>NUCLEOTIDE SEQUENCE [LARGE SCALE GENOMIC DNA]</scope>
</reference>
<keyword evidence="2" id="KW-1185">Reference proteome</keyword>
<sequence length="84" mass="9356">MRSSTWTAVFADTDTEAEQLAKDLGLEGYVAYGVGDADLFEGARAHRTIIKSGTQMPIDLMENIIGTTIKLYRGKVMWVRVSTW</sequence>
<dbReference type="EMBL" id="MG099945">
    <property type="protein sequence ID" value="ATW60334.1"/>
    <property type="molecule type" value="Genomic_DNA"/>
</dbReference>
<dbReference type="Proteomes" id="UP000241798">
    <property type="component" value="Segment"/>
</dbReference>
<accession>A0A2H4PDL8</accession>
<evidence type="ECO:0000313" key="1">
    <source>
        <dbReference type="EMBL" id="ATW60334.1"/>
    </source>
</evidence>
<proteinExistence type="predicted"/>